<feature type="domain" description="Teneurin-like YD-shell" evidence="3">
    <location>
        <begin position="908"/>
        <end position="1076"/>
    </location>
</feature>
<dbReference type="PANTHER" id="PTHR32305:SF15">
    <property type="entry name" value="PROTEIN RHSA-RELATED"/>
    <property type="match status" value="1"/>
</dbReference>
<dbReference type="InterPro" id="IPR050708">
    <property type="entry name" value="T6SS_VgrG/RHS"/>
</dbReference>
<feature type="domain" description="Teneurin-like YD-shell" evidence="3">
    <location>
        <begin position="350"/>
        <end position="450"/>
    </location>
</feature>
<feature type="domain" description="DUF6531" evidence="2">
    <location>
        <begin position="215"/>
        <end position="288"/>
    </location>
</feature>
<feature type="domain" description="Teneurin-like YD-shell" evidence="3">
    <location>
        <begin position="565"/>
        <end position="685"/>
    </location>
</feature>
<name>A0A562T331_CHIJA</name>
<dbReference type="InterPro" id="IPR022385">
    <property type="entry name" value="Rhs_assc_core"/>
</dbReference>
<accession>A0A562T331</accession>
<dbReference type="SUPFAM" id="SSF52309">
    <property type="entry name" value="N-(deoxy)ribosyltransferase-like"/>
    <property type="match status" value="1"/>
</dbReference>
<evidence type="ECO:0000259" key="3">
    <source>
        <dbReference type="Pfam" id="PF25023"/>
    </source>
</evidence>
<dbReference type="CDD" id="cd14740">
    <property type="entry name" value="PAAR_4"/>
    <property type="match status" value="1"/>
</dbReference>
<dbReference type="InterPro" id="IPR031325">
    <property type="entry name" value="RHS_repeat"/>
</dbReference>
<dbReference type="InterPro" id="IPR045351">
    <property type="entry name" value="DUF6531"/>
</dbReference>
<dbReference type="Pfam" id="PF20148">
    <property type="entry name" value="DUF6531"/>
    <property type="match status" value="1"/>
</dbReference>
<reference evidence="4 5" key="1">
    <citation type="journal article" date="2013" name="Stand. Genomic Sci.">
        <title>Genomic Encyclopedia of Type Strains, Phase I: The one thousand microbial genomes (KMG-I) project.</title>
        <authorList>
            <person name="Kyrpides N.C."/>
            <person name="Woyke T."/>
            <person name="Eisen J.A."/>
            <person name="Garrity G."/>
            <person name="Lilburn T.G."/>
            <person name="Beck B.J."/>
            <person name="Whitman W.B."/>
            <person name="Hugenholtz P."/>
            <person name="Klenk H.P."/>
        </authorList>
    </citation>
    <scope>NUCLEOTIDE SEQUENCE [LARGE SCALE GENOMIC DNA]</scope>
    <source>
        <strain evidence="4 5">DSM 13484</strain>
    </source>
</reference>
<evidence type="ECO:0000313" key="5">
    <source>
        <dbReference type="Proteomes" id="UP000316778"/>
    </source>
</evidence>
<feature type="domain" description="Teneurin-like YD-shell" evidence="3">
    <location>
        <begin position="1134"/>
        <end position="1215"/>
    </location>
</feature>
<dbReference type="InterPro" id="IPR056823">
    <property type="entry name" value="TEN-like_YD-shell"/>
</dbReference>
<dbReference type="Pfam" id="PF25023">
    <property type="entry name" value="TEN_YD-shell"/>
    <property type="match status" value="4"/>
</dbReference>
<dbReference type="InterPro" id="IPR006530">
    <property type="entry name" value="YD"/>
</dbReference>
<comment type="caution">
    <text evidence="4">The sequence shown here is derived from an EMBL/GenBank/DDBJ whole genome shotgun (WGS) entry which is preliminary data.</text>
</comment>
<dbReference type="OrthoDB" id="9765204at2"/>
<gene>
    <name evidence="4" type="ORF">LX66_2026</name>
</gene>
<keyword evidence="5" id="KW-1185">Reference proteome</keyword>
<dbReference type="NCBIfam" id="TIGR03696">
    <property type="entry name" value="Rhs_assc_core"/>
    <property type="match status" value="1"/>
</dbReference>
<proteinExistence type="predicted"/>
<organism evidence="4 5">
    <name type="scientific">Chitinophaga japonensis</name>
    <name type="common">Flexibacter japonensis</name>
    <dbReference type="NCBI Taxonomy" id="104662"/>
    <lineage>
        <taxon>Bacteria</taxon>
        <taxon>Pseudomonadati</taxon>
        <taxon>Bacteroidota</taxon>
        <taxon>Chitinophagia</taxon>
        <taxon>Chitinophagales</taxon>
        <taxon>Chitinophagaceae</taxon>
        <taxon>Chitinophaga</taxon>
    </lineage>
</organism>
<dbReference type="RefSeq" id="WP_145712602.1">
    <property type="nucleotide sequence ID" value="NZ_BAAAFY010000001.1"/>
</dbReference>
<protein>
    <submittedName>
        <fullName evidence="4">RHS repeat-associated protein</fullName>
    </submittedName>
</protein>
<dbReference type="Pfam" id="PF05593">
    <property type="entry name" value="RHS_repeat"/>
    <property type="match status" value="1"/>
</dbReference>
<dbReference type="Gene3D" id="3.90.930.1">
    <property type="match status" value="1"/>
</dbReference>
<evidence type="ECO:0000256" key="1">
    <source>
        <dbReference type="ARBA" id="ARBA00022737"/>
    </source>
</evidence>
<sequence>MLVSNKHFIPVIGLDIHIVLLLGFPIPLPHPYIGLVIDPMDYIPFLGATTKINHVPRGKSDTSGIFIILFHIPMGGPFLLAPMIGHDSVNFFGSQRVKVEGNLMSPSGHMLMTCNDIGIPLSLQPGKKFKPIPSLYLPTSFSIPLSFGRPVMVGGPYVPDWGGAVLNLIASFGFGALLKGAGKAAKKGLSKFNHSLKGKIGSNKLSNKLCHMGFEPVDLVQGIVVYDGTDFELPGPIPLKWGRSWNSDSDYEGPLGHGTHGSYDMRVQPFDEEDATAVLLGDGRSAIFEALPYAGDSDYNRHEKMTLTRTDLDEYQLLDHRERLYYHFRKIHPRDAQYRLYAIRNEAGFMISFHYNSKGQLLRVIDSAGRHLQVSNDAQGRITAVTASHRGASQVMVRYAYNEAGDLTEITDALDQTTFIRYRNHLMAAKTDRNRQTFYWEYDGRGRCTHTWGDGGLLEGWIEYHPEKGYNLVTNSLGQTTTYYYTPDHVVTQVKDPLGHSRFLEYTDHFELYREIDEEGNVSGYTYDERGNRTGIVQPDGSTHTFRYDAADRLTLATDPQGGSRTYIYYKNEKHKGLLHTITEADGSITILRYNAQNLLGKIEDEQEQQTLLTYDEDHNLAALTLPDGGRSTWSYDGWGRCVRSANPLQQEQYFRYDALGRVQEVQLPDGNHVQLQYNAYEEVLQARDRHHNVRFAYTPLGSLKMREENGAKLHFEYNQEEQLSALVNEHGETYRFVRNQRGDITRETGFDGSTRDYERDATGKVIKVQRPGRHWTTYEYDYNGRLTRAEHDDGSWETYNYNRNGQLTEAINEHCTVRLQRDVMGRVVQEWQNGHTVSSSYLKNGRRSKIQSSLGANIQWQYNTAGDVTGIQASTTEQQHPWTAHLERNLLGLEIERTLPGGIKSRWQYDKAGRPETHTISNGARSTRRRHYHWDANQRLKQIMNGLTNGLVKFGHDDLGNLAWAQYEDGQYDYRLPDKAGNLYKTQSRRDRKYAPGGKLLEAGGARFQYDEEGNLLRKTVAAAPAGSATWEYEWYGNGMLKKVIRPDGQPVEFRYDPLGRRIEKTYKGQLTRFVWDGNVPLHEWRYPSKDKPVVEVDELGEVRQSHPEPAPAETLATWVFEAGTFAPAAKIINGRQYSIITDHLGTPCEAYDENGEQVWVCELDIYGKVRKLAGDPDLVPFRYPGQYEDAETGLYYNRFRYYSAEEGGYISKDPIGLSGGTNFYGYVQDVNRWMDPAGLSAIPSLAELKHMAAHTLNFSTARDGAVFWSGNNVRSNMEVAQQWATANGKTTLEQTVGGRYLNDLNLFGPNSPLSGEEAAEVWDIASQRFADDASGDVHVFSTDSKKINKWGKLRTWWRIEKKALLENPNVTNIFRMKRDGTKAKTGHIKCN</sequence>
<dbReference type="Gene3D" id="2.180.10.10">
    <property type="entry name" value="RHS repeat-associated core"/>
    <property type="match status" value="3"/>
</dbReference>
<dbReference type="NCBIfam" id="TIGR01643">
    <property type="entry name" value="YD_repeat_2x"/>
    <property type="match status" value="3"/>
</dbReference>
<dbReference type="Proteomes" id="UP000316778">
    <property type="component" value="Unassembled WGS sequence"/>
</dbReference>
<keyword evidence="1" id="KW-0677">Repeat</keyword>
<evidence type="ECO:0000259" key="2">
    <source>
        <dbReference type="Pfam" id="PF20148"/>
    </source>
</evidence>
<dbReference type="PANTHER" id="PTHR32305">
    <property type="match status" value="1"/>
</dbReference>
<dbReference type="EMBL" id="VLLG01000003">
    <property type="protein sequence ID" value="TWI87952.1"/>
    <property type="molecule type" value="Genomic_DNA"/>
</dbReference>
<evidence type="ECO:0000313" key="4">
    <source>
        <dbReference type="EMBL" id="TWI87952.1"/>
    </source>
</evidence>